<feature type="compositionally biased region" description="Low complexity" evidence="1">
    <location>
        <begin position="674"/>
        <end position="701"/>
    </location>
</feature>
<feature type="compositionally biased region" description="Polar residues" evidence="1">
    <location>
        <begin position="1339"/>
        <end position="1349"/>
    </location>
</feature>
<feature type="compositionally biased region" description="Gly residues" evidence="1">
    <location>
        <begin position="367"/>
        <end position="400"/>
    </location>
</feature>
<accession>A0A5C6SQS2</accession>
<feature type="compositionally biased region" description="Low complexity" evidence="1">
    <location>
        <begin position="1009"/>
        <end position="1030"/>
    </location>
</feature>
<feature type="compositionally biased region" description="Low complexity" evidence="1">
    <location>
        <begin position="871"/>
        <end position="893"/>
    </location>
</feature>
<feature type="compositionally biased region" description="Polar residues" evidence="1">
    <location>
        <begin position="3180"/>
        <end position="3189"/>
    </location>
</feature>
<feature type="region of interest" description="Disordered" evidence="1">
    <location>
        <begin position="722"/>
        <end position="1429"/>
    </location>
</feature>
<feature type="compositionally biased region" description="Acidic residues" evidence="1">
    <location>
        <begin position="1592"/>
        <end position="1601"/>
    </location>
</feature>
<feature type="compositionally biased region" description="Polar residues" evidence="1">
    <location>
        <begin position="2368"/>
        <end position="2383"/>
    </location>
</feature>
<feature type="region of interest" description="Disordered" evidence="1">
    <location>
        <begin position="3211"/>
        <end position="3236"/>
    </location>
</feature>
<sequence>MRHLYQVLSHLLFASLARAQFGVQNDRSVLGINNEFSGVCYTYVSVYPVLADPDYITITKPYRGSVTTQYTVPPQGDEPGIVIVEQPGGSSAPENVVIPATDDRSYVIIIRPHSGPNPISAPITQVVPPRSGQPGQIIIETPEARVDDATPGVLQPLMLEPKELSGYVTVLQPLTGTLASLQLITISPTGTNRGSVIINVPTSALNGGSLQGLTLEPAQDGDYVTVIEPAGTAFSGTVPIRLTVPPSNGNPGTVIIQTPVPGTLRPLALEPLTPNTLGALGLAGQTITLQPAYATGYVTIIEPAEGSVTPTAPIRTTIPPTGTKPGTVLIQTPPGWNDGGDGTAFQPTRTRPQGSVSYTTITRGVPMGLGGSGSGSDGGSNGGSGPGDGSGDVQGQPGQGGDDDSGPRQTLTIPPEGGNPGTVLVLTPEDPNNPQTGNNGGGDNGAQATGGFSGGNQGSSGGGSGSSSGGNGQNGSGGSSNNGGSGGASNSGSGSSPGQGGSSSNGGSSGTNEVPAKGDGQGSGSGSGGDDGDGASGSGGSSGSNNGNNSGNGGSSSSGGSHTAGSGGSGGTQGGAQGGSDSEGGQGGSGTRSAGSSSSTKGASSGGSGGNDGPTSGDTESEGGGSEGGSDSGNGSSGGTGSTNGGKGSSGDGDGDSGSGGNNAGGGANGGSGQSSSSRRGSTSRRSSTRAPIVRTSPSTYVVTSSSTVFTITADVVETLTNVEPQRTRRSTISGRLTAGVEGLGGGGTAATDRTTFRRPSNSRSTGSAAGTAGGAASGVESDSPQTTQAPGSPSSTRRAGASSSSGYTGTVDTRVRPGGSGLTSTRSRTSTSGQVSRSSNGETTIVDSGPVVTNDPGSDAEEATSSAGNAAQSSSTRSAQRSSASQSTSAQRPVAATSSSGTRFTARPAVISTNPGDDEAGGTSQASQRSSRATSSVSGVVEGEPGSTAAGNNGGAASEDDEATSQASRASSGSQSTSAVGAGSSSVSARSSAATSGGTSPGANTRDSGSSSTSGAAAGSSGSRTSTASPDGSSVADAGSSQSDAARGSSTGTSVVSQATGQSSSASRTSEEINFETLIGTQSVPESERVEQPGETSTRSATSSGAGLTGQPAAGVGGSTTAGSNSQTTAIDVDDDATTSSGESLAGGPAAGATSGSAGESSVSDDSDAETSAASRDPGSETASDDARETGDATGTAQSEDGDTSLISPQVPVPTDPLPETESSSQSLTGGVEGIPAMSDLSFESPELPLPTAVSTGPLPDSNLLSTATDEESSGATQGFEVPTGSQAAPSSDGGLDPGSGETGTDGPTGTETSEPDAASNSSSDEASETGSADPDETSTGASTEPSQSGSSGDDDDDGASTTDEAGAEPSETDADAESETSGPDVTSDGSGSGAGPSTDEDGQTITDASGGNPTAGIPADNSLTTDAPDGALVTITVFRAGRGPARTTLYVPPQASNDPWTAVIETPVSETQSEAATARGDDDVLATTSAIGGNTNVTIFRAGSSPARRTLYVPPRFANEPGTIVIETPTGTELPATATAAETGLETAGVRPNITVYSSGTASSRITIYVPPTASDGDGYIIIETPVSEADTDATESAEDGSGPTAGTPAGIANVTVYSSGTASERRTIYIPPTASGEAGTIIIETPVSEPDEGETGGSDGGSQTTGLEPGVRPNVTVYSSGTASERITLYIPPTASGEAGTIIIQTPVSDEDSNTITGGPGDESGSTATSDDTTAVTIYTEATGSIGNTRYISPTASGELGTYIIETLASEADEETASDDSAEATGPEASITPVPTDEVSQGGSGNVTLYRAGEGSERSTIFIPPETTGDPWTIVIETPISQTELVETGTVPGFQTTVSAITGSANLTIFRAGVASTRTTLYVAPKTPGAPGTVIIETPVPRTQTGGLTANPEAQPTLGAGSNTTIFVPGTGPGRTTYYVPPSDPNDPGTVYVETPVSGAETEEPTDGPSATGDGEDTIVAATTVTIFSGGPGSVTRTVYVPPTASGEAGTLYIETPTGSEATASGEEIISTTRTVTVYTGVPGSVTRTVYVPPTAIGEPGTLFIETPVDGTQATVTDDEDAISAATTVTIFSGVPGSVTRSVYVPPTASGEAGTMYIETPTDGAEATVSGDEDAISAATTVTIFSGGPASVTRTVYIPPTAAGEAGTLIIETPTGEAASTATGDGEEVISAATTVTIFSGGPASVTRTVYIPPTASGEAGTLIIETPMDGPEASPTGNGSAEETEDSTETGAPTAAEEEAISAATTVTIFSGGPAAVTRTTYIPPTASGEAGTLVIVTPTGGPDADPTSTAIEESETDSVTDAEEITARTTVTIFSGGSGSATRTIYIPPTASDEAGTLIVETPTSDPDGNDDSSITGTGASGPTAIITPEAPGNVTIYSGGPAFSTTTRFIPPTASGEPGTVVIETPTAGPQATGIGNVTIVTGGPATVTQTRYIPATVTDEPGTIVIETPTSQVDEEGGPGNTTIYSAVSATGTRTIYIPPTVSGEPGTVIIETPAVRAVTVYTDGPASTTRTLTIPGTASGDLDTILIETPTSSSGSGPANVTVYTGVSATFATTRFVPGTASDEPGTFIVETPIGSPTYVTVYSGGPGTAVTTIYLTPSESGDSTTMIIQTPTQGPGEESATDSDESVTASETGSQIATPSSAGNVTIYSGGPGTVRQTIYIPPTASGEQGTVIIETPTSVLDVEASETIAPSGIRNVTIVSGGPGTATRTIYIPPTASGEVGTVLIETPTGSDDDNSATETSEEAEATTIAPTVSGGNVTIISGGPASVTRTVYIPPTASGEPGTVIIETPTGGEESEAPETGTITEAPGSSATRRGNVTIYTQAPGTAGGTFYFPPDDPEESGTVIIETLPGDVEETSAESEGPVTETAGGRVNTTIFSGGPVTAPRTLYISATISGEPDTVLVETPTTGPEAEASESATGQRYTTIFGGGFGTATRTITIPATVSGELDTVLIETPTGGAPEVTITRGGPVSVATTITIPGAPGEPDTVLIESPTESGDAEVSESANGPGQVTSTRGGPVTAATTITIPGQSGQPDTVIIETPTVGAPGVTITRGGPVSVATTVTIPGAPGEPDTVLVETPIGSADGEPSVTGSDAGEVTSTRGGPVTAATTITIPGISGQPDTVIVETPTTASDGEESSATGDGPVEVTSTRGGPVTAATTITIPGESGQPDTVIIETPTTSSDTETTETGGSPGEVTSTRGGPVTAATTITIPGESGGPDTVIVETPTRSNEPPATGGVQAVTSTRGGPVTAATTITIPGESGQPDTVIVETPRSSDEVEPSATEDSQDEITITRGGPVTAATTVTIPGVSGGPDTVFIETPTRSNEPSVTGGLQAITSTRGGPVTAATTITIPGESGQPDTVIVETPRSSDEIVPSATEGQDPVTITRGGPVTAATTVTIPGVSGGPDTVYIETPTRSSAGTAVVEEVTITRGGPVTAATTVTIPGVSGGPDTVFIETPTQSSDGPTETGVPEVTITRGGPVTAPITVTVPGVSGGPDTVYIEVPTESVGTGAVQEVTITRGGPVTAATTVTIPGGAGEPDTVYIETPTESVDGGSETPVTGAVQEVTITRGGPVTAATTVTIPGVSGGPDTVYIEIPTESATGGTEPPVTGAVQEVTITSGGPVTEAITITIPGASGEPDTVLVEVPIESAEQSSATGSVREVTITRGGPVTAAATLTIPGESGGPDTVLIETPTGSSGDDNEPSTTGSVREVTITRGGPVTAATTLTIPGESGGPDTVLVETPMSSSDEDGSTQGEVTITRGSPVTAATTLTIPGASGQPDTVVVETPTESGRESSETDGGQEEVTVTRGGPVTAATTITLPGVSGGPDTVIIETPTESAIEPSETDDRQEEVTITQGGPVTAATTITVPGLSGEPDTVIIETPTGAFETPNNALANVTVYSGGPVSVTRTIYFPPDTSGQAGTIVIETPDGSSPTETAREPGNVTIYTGVAGTATRTVFIPATASGEPGTVLIETPTGSFVGEETTGSLVATATGPLTTSEDRPNTTIFSGGSGSSTRTVYFPPASDDPDGPGTVVIETPTSGSEEEDPEATSSVISTGGPAYITRIVGGPASVTTTIYIPPTASGEPGVVIIETPTSGPEDETTASESAANTAFPVGRQNVTLYSGGPGTAVTTIYYPPASSEPDEPGTVVIQTPTAGPWEETPSASASEAATPIQNITRIVGGPASVTTTIYIPPTASGEPGVVIIETPTTGPDDEETSSASITATSSDEEATGIPNVTRYVGGPASITTTIYIPPASSGEPGTVLIQTPSAAPDDTTTSTALAESPSGVPNVTRYIDGPASVTTTYTIPPASSGEPGTVVIQTPSASPGESEVSASATEIPNVTRYIGGPASVTTTYTIPPASPGEPGTVVIQTPTASPEESATSSPSAEAPTEIPNVTRYVGGPASVTTTYTLPPASSGEPETTSSREAVTSAESPSAIQNVTRFVGGPASVTTTIYIPPAASGEPGTVLIQTPSSAPEETSSSAAASTTRLPAVAQNTTIFGGGAGSTTRTIYIPPASEGEPGTVLIETPTDSPAASTTPTSDAPAGIPTTSTPIVAGTNITIFRAAPPTATAGRTLYDPPTAAGEPGTVIVETMVVSSTSGSAAPLSMEAPVFTTLSGSSTSSAAGGPSSTTSAAAVTPTTTSSAIASPPATSSSAAAAAASSSSSAAAAAASSSSSAAAAASSSSSTAAAATSSSSAAAAAASSSSSAAAAASSSSSSVAAAVSSTSSAAAPAATSSSSASGAATSSSSAAAGAASSSSSAAAAAASSSSSAAAAAASSTSSAAPAPVTTSSTSVAAPVVTTSSSAAVPVVATSSSSTTSTSMMPQLAFGPTFDCDGFGYTVQSLLANTLTRVNLVTGQRTDIRTGIGPGGPINGIGFNRLDNYIYGFYQQPLVNALLCGLLGCKRSGLIRIAKDGRWEVLDLVIGTNAISMGDVDDQGRFWVSEGGGKWWCIDLRPTSNTFGQLLSSGTSATNLLSGVGDWAYVPGGGNYLYAVQASVIESGLLRTNIVRWSLTTQKWERFQSYPNLILTTLNLVWGAVMAAPDGTLFAQETVLGQTWKFTLGSTANPTAIPGGAILNLLGSDGARCAGTLVS</sequence>
<keyword evidence="2" id="KW-0732">Signal</keyword>
<feature type="region of interest" description="Disordered" evidence="1">
    <location>
        <begin position="4031"/>
        <end position="4094"/>
    </location>
</feature>
<feature type="compositionally biased region" description="Polar residues" evidence="1">
    <location>
        <begin position="1405"/>
        <end position="1414"/>
    </location>
</feature>
<comment type="caution">
    <text evidence="3">The sequence shown here is derived from an EMBL/GenBank/DDBJ whole genome shotgun (WGS) entry which is preliminary data.</text>
</comment>
<feature type="region of interest" description="Disordered" evidence="1">
    <location>
        <begin position="3025"/>
        <end position="3050"/>
    </location>
</feature>
<protein>
    <submittedName>
        <fullName evidence="3">Uncharacterized protein</fullName>
    </submittedName>
</protein>
<feature type="compositionally biased region" description="Low complexity" evidence="1">
    <location>
        <begin position="792"/>
        <end position="811"/>
    </location>
</feature>
<feature type="compositionally biased region" description="Polar residues" evidence="1">
    <location>
        <begin position="345"/>
        <end position="362"/>
    </location>
</feature>
<feature type="region of interest" description="Disordered" evidence="1">
    <location>
        <begin position="2306"/>
        <end position="2325"/>
    </location>
</feature>
<feature type="compositionally biased region" description="Gly residues" evidence="1">
    <location>
        <begin position="565"/>
        <end position="590"/>
    </location>
</feature>
<evidence type="ECO:0000256" key="1">
    <source>
        <dbReference type="SAM" id="MobiDB-lite"/>
    </source>
</evidence>
<feature type="compositionally biased region" description="Gly residues" evidence="1">
    <location>
        <begin position="622"/>
        <end position="673"/>
    </location>
</feature>
<evidence type="ECO:0000256" key="2">
    <source>
        <dbReference type="SAM" id="SignalP"/>
    </source>
</evidence>
<feature type="region of interest" description="Disordered" evidence="1">
    <location>
        <begin position="2821"/>
        <end position="2840"/>
    </location>
</feature>
<gene>
    <name evidence="3" type="ORF">FocTR4_00013767</name>
</gene>
<feature type="compositionally biased region" description="Acidic residues" evidence="1">
    <location>
        <begin position="1775"/>
        <end position="1785"/>
    </location>
</feature>
<feature type="compositionally biased region" description="Gly residues" evidence="1">
    <location>
        <begin position="451"/>
        <end position="509"/>
    </location>
</feature>
<feature type="region of interest" description="Disordered" evidence="1">
    <location>
        <begin position="4397"/>
        <end position="4477"/>
    </location>
</feature>
<feature type="compositionally biased region" description="Low complexity" evidence="1">
    <location>
        <begin position="1147"/>
        <end position="1163"/>
    </location>
</feature>
<feature type="compositionally biased region" description="Polar residues" evidence="1">
    <location>
        <begin position="1381"/>
        <end position="1391"/>
    </location>
</feature>
<feature type="region of interest" description="Disordered" evidence="1">
    <location>
        <begin position="332"/>
        <end position="701"/>
    </location>
</feature>
<reference evidence="3 4" key="1">
    <citation type="submission" date="2019-07" db="EMBL/GenBank/DDBJ databases">
        <title>The First High-Quality Draft Genome Sequence of the Causal Agent of the Current Panama Disease Epidemic.</title>
        <authorList>
            <person name="Warmington R.J."/>
            <person name="Kay W."/>
            <person name="Jeffries A."/>
            <person name="Bebber D."/>
            <person name="Moore K."/>
            <person name="Studholme D.J."/>
        </authorList>
    </citation>
    <scope>NUCLEOTIDE SEQUENCE [LARGE SCALE GENOMIC DNA]</scope>
    <source>
        <strain evidence="3 4">TR4</strain>
    </source>
</reference>
<feature type="compositionally biased region" description="Low complexity" evidence="1">
    <location>
        <begin position="1122"/>
        <end position="1132"/>
    </location>
</feature>
<feature type="signal peptide" evidence="2">
    <location>
        <begin position="1"/>
        <end position="19"/>
    </location>
</feature>
<dbReference type="Proteomes" id="UP000321331">
    <property type="component" value="Unassembled WGS sequence"/>
</dbReference>
<evidence type="ECO:0000313" key="3">
    <source>
        <dbReference type="EMBL" id="TXB99930.1"/>
    </source>
</evidence>
<feature type="compositionally biased region" description="Polar residues" evidence="1">
    <location>
        <begin position="2655"/>
        <end position="2674"/>
    </location>
</feature>
<feature type="region of interest" description="Disordered" evidence="1">
    <location>
        <begin position="2231"/>
        <end position="2259"/>
    </location>
</feature>
<feature type="region of interest" description="Disordered" evidence="1">
    <location>
        <begin position="4573"/>
        <end position="4595"/>
    </location>
</feature>
<feature type="compositionally biased region" description="Low complexity" evidence="1">
    <location>
        <begin position="823"/>
        <end position="840"/>
    </location>
</feature>
<feature type="compositionally biased region" description="Polar residues" evidence="1">
    <location>
        <begin position="4031"/>
        <end position="4046"/>
    </location>
</feature>
<feature type="compositionally biased region" description="Polar residues" evidence="1">
    <location>
        <begin position="3035"/>
        <end position="3050"/>
    </location>
</feature>
<feature type="chain" id="PRO_5022808867" evidence="2">
    <location>
        <begin position="20"/>
        <end position="5138"/>
    </location>
</feature>
<feature type="region of interest" description="Disordered" evidence="1">
    <location>
        <begin position="4249"/>
        <end position="4269"/>
    </location>
</feature>
<name>A0A5C6SQS2_FUSOC</name>
<feature type="region of interest" description="Disordered" evidence="1">
    <location>
        <begin position="4660"/>
        <end position="4679"/>
    </location>
</feature>
<feature type="region of interest" description="Disordered" evidence="1">
    <location>
        <begin position="3259"/>
        <end position="3280"/>
    </location>
</feature>
<dbReference type="SUPFAM" id="SSF63829">
    <property type="entry name" value="Calcium-dependent phosphotriesterase"/>
    <property type="match status" value="1"/>
</dbReference>
<feature type="region of interest" description="Disordered" evidence="1">
    <location>
        <begin position="3402"/>
        <end position="3423"/>
    </location>
</feature>
<feature type="region of interest" description="Disordered" evidence="1">
    <location>
        <begin position="2368"/>
        <end position="2395"/>
    </location>
</feature>
<proteinExistence type="predicted"/>
<feature type="compositionally biased region" description="Polar residues" evidence="1">
    <location>
        <begin position="3162"/>
        <end position="3173"/>
    </location>
</feature>
<feature type="region of interest" description="Disordered" evidence="1">
    <location>
        <begin position="3115"/>
        <end position="3139"/>
    </location>
</feature>
<feature type="compositionally biased region" description="Low complexity" evidence="1">
    <location>
        <begin position="3211"/>
        <end position="3232"/>
    </location>
</feature>
<feature type="region of interest" description="Disordered" evidence="1">
    <location>
        <begin position="3711"/>
        <end position="3774"/>
    </location>
</feature>
<feature type="compositionally biased region" description="Low complexity" evidence="1">
    <location>
        <begin position="4573"/>
        <end position="4588"/>
    </location>
</feature>
<feature type="compositionally biased region" description="Low complexity" evidence="1">
    <location>
        <begin position="4414"/>
        <end position="4434"/>
    </location>
</feature>
<feature type="region of interest" description="Disordered" evidence="1">
    <location>
        <begin position="3162"/>
        <end position="3189"/>
    </location>
</feature>
<feature type="compositionally biased region" description="Low complexity" evidence="1">
    <location>
        <begin position="4312"/>
        <end position="4321"/>
    </location>
</feature>
<feature type="compositionally biased region" description="Low complexity" evidence="1">
    <location>
        <begin position="591"/>
        <end position="603"/>
    </location>
</feature>
<organism evidence="3 4">
    <name type="scientific">Fusarium oxysporum f. sp. cubense</name>
    <dbReference type="NCBI Taxonomy" id="61366"/>
    <lineage>
        <taxon>Eukaryota</taxon>
        <taxon>Fungi</taxon>
        <taxon>Dikarya</taxon>
        <taxon>Ascomycota</taxon>
        <taxon>Pezizomycotina</taxon>
        <taxon>Sordariomycetes</taxon>
        <taxon>Hypocreomycetidae</taxon>
        <taxon>Hypocreales</taxon>
        <taxon>Nectriaceae</taxon>
        <taxon>Fusarium</taxon>
        <taxon>Fusarium oxysporum species complex</taxon>
    </lineage>
</organism>
<feature type="region of interest" description="Disordered" evidence="1">
    <location>
        <begin position="3807"/>
        <end position="3842"/>
    </location>
</feature>
<feature type="region of interest" description="Disordered" evidence="1">
    <location>
        <begin position="2639"/>
        <end position="2674"/>
    </location>
</feature>
<feature type="compositionally biased region" description="Polar residues" evidence="1">
    <location>
        <begin position="781"/>
        <end position="791"/>
    </location>
</feature>
<feature type="compositionally biased region" description="Low complexity" evidence="1">
    <location>
        <begin position="1095"/>
        <end position="1115"/>
    </location>
</feature>
<feature type="region of interest" description="Disordered" evidence="1">
    <location>
        <begin position="4312"/>
        <end position="4331"/>
    </location>
</feature>
<feature type="compositionally biased region" description="Polar residues" evidence="1">
    <location>
        <begin position="1040"/>
        <end position="1069"/>
    </location>
</feature>
<dbReference type="EMBL" id="VMNF01000011">
    <property type="protein sequence ID" value="TXB99930.1"/>
    <property type="molecule type" value="Genomic_DNA"/>
</dbReference>
<feature type="region of interest" description="Disordered" evidence="1">
    <location>
        <begin position="1650"/>
        <end position="1676"/>
    </location>
</feature>
<feature type="compositionally biased region" description="Polar residues" evidence="1">
    <location>
        <begin position="3130"/>
        <end position="3139"/>
    </location>
</feature>
<feature type="region of interest" description="Disordered" evidence="1">
    <location>
        <begin position="1775"/>
        <end position="1815"/>
    </location>
</feature>
<feature type="compositionally biased region" description="Polar residues" evidence="1">
    <location>
        <begin position="3729"/>
        <end position="3744"/>
    </location>
</feature>
<feature type="region of interest" description="Disordered" evidence="1">
    <location>
        <begin position="1591"/>
        <end position="1612"/>
    </location>
</feature>
<feature type="compositionally biased region" description="Low complexity" evidence="1">
    <location>
        <begin position="965"/>
        <end position="999"/>
    </location>
</feature>
<feature type="region of interest" description="Disordered" evidence="1">
    <location>
        <begin position="1712"/>
        <end position="1735"/>
    </location>
</feature>
<evidence type="ECO:0000313" key="4">
    <source>
        <dbReference type="Proteomes" id="UP000321331"/>
    </source>
</evidence>
<feature type="compositionally biased region" description="Gly residues" evidence="1">
    <location>
        <begin position="519"/>
        <end position="542"/>
    </location>
</feature>
<feature type="compositionally biased region" description="Low complexity" evidence="1">
    <location>
        <begin position="1306"/>
        <end position="1334"/>
    </location>
</feature>
<feature type="compositionally biased region" description="Polar residues" evidence="1">
    <location>
        <begin position="4461"/>
        <end position="4477"/>
    </location>
</feature>
<feature type="compositionally biased region" description="Low complexity" evidence="1">
    <location>
        <begin position="922"/>
        <end position="958"/>
    </location>
</feature>